<evidence type="ECO:0000256" key="1">
    <source>
        <dbReference type="SAM" id="MobiDB-lite"/>
    </source>
</evidence>
<dbReference type="AlphaFoldDB" id="A0A2A5J5C2"/>
<feature type="compositionally biased region" description="Pro residues" evidence="1">
    <location>
        <begin position="10"/>
        <end position="20"/>
    </location>
</feature>
<dbReference type="Pfam" id="PF10708">
    <property type="entry name" value="DUF2510"/>
    <property type="match status" value="1"/>
</dbReference>
<dbReference type="Proteomes" id="UP000230886">
    <property type="component" value="Unassembled WGS sequence"/>
</dbReference>
<proteinExistence type="predicted"/>
<feature type="compositionally biased region" description="Polar residues" evidence="1">
    <location>
        <begin position="74"/>
        <end position="91"/>
    </location>
</feature>
<comment type="caution">
    <text evidence="4">The sequence shown here is derived from an EMBL/GenBank/DDBJ whole genome shotgun (WGS) entry which is preliminary data.</text>
</comment>
<feature type="transmembrane region" description="Helical" evidence="2">
    <location>
        <begin position="180"/>
        <end position="199"/>
    </location>
</feature>
<keyword evidence="2" id="KW-0812">Transmembrane</keyword>
<evidence type="ECO:0000256" key="2">
    <source>
        <dbReference type="SAM" id="Phobius"/>
    </source>
</evidence>
<name>A0A2A5J5C2_RHOSG</name>
<keyword evidence="2" id="KW-0472">Membrane</keyword>
<reference evidence="4 5" key="1">
    <citation type="submission" date="2017-07" db="EMBL/GenBank/DDBJ databases">
        <title>Draft sequence of Rhodococcus enclensis 23b-28.</title>
        <authorList>
            <person name="Besaury L."/>
            <person name="Sancelme M."/>
            <person name="Amato P."/>
            <person name="Lallement A."/>
            <person name="Delort A.-M."/>
        </authorList>
    </citation>
    <scope>NUCLEOTIDE SEQUENCE [LARGE SCALE GENOMIC DNA]</scope>
    <source>
        <strain evidence="4 5">23b-28</strain>
    </source>
</reference>
<feature type="domain" description="DUF2510" evidence="3">
    <location>
        <begin position="13"/>
        <end position="44"/>
    </location>
</feature>
<sequence>MPENSHGPSSPQPGWYPVPQSPSLRWWDGQNWTDQWAPPPATPSNTSASVGFPATQSPPPLQNKSPRPTDFQHLWNTEQPAPNSITSTSATRLAEAPKRTRGRLVIELVALGFLLLFTTATVFGIYRLLGFTDRGTIVGNFVVAPALTAALGYFLFVRSRQYAENDSRGPSEGARLHRKTMLAGGSIVLVAAMILAGFMTQQSSTPTLSGSELQTMMREQLGPAATSGALTGTIACPTSRSYSDGDVARCTMDMQSGSQVVLVATIYRTDNKWRINLDVG</sequence>
<dbReference type="EMBL" id="NOVD01000036">
    <property type="protein sequence ID" value="PCK24181.1"/>
    <property type="molecule type" value="Genomic_DNA"/>
</dbReference>
<evidence type="ECO:0000313" key="4">
    <source>
        <dbReference type="EMBL" id="PCK24181.1"/>
    </source>
</evidence>
<feature type="region of interest" description="Disordered" evidence="1">
    <location>
        <begin position="1"/>
        <end position="96"/>
    </location>
</feature>
<evidence type="ECO:0000313" key="5">
    <source>
        <dbReference type="Proteomes" id="UP000230886"/>
    </source>
</evidence>
<feature type="transmembrane region" description="Helical" evidence="2">
    <location>
        <begin position="104"/>
        <end position="126"/>
    </location>
</feature>
<protein>
    <submittedName>
        <fullName evidence="4">DUF2510 domain-containing protein</fullName>
    </submittedName>
</protein>
<keyword evidence="2" id="KW-1133">Transmembrane helix</keyword>
<feature type="transmembrane region" description="Helical" evidence="2">
    <location>
        <begin position="138"/>
        <end position="159"/>
    </location>
</feature>
<organism evidence="4 5">
    <name type="scientific">Rhodococcus qingshengii</name>
    <dbReference type="NCBI Taxonomy" id="334542"/>
    <lineage>
        <taxon>Bacteria</taxon>
        <taxon>Bacillati</taxon>
        <taxon>Actinomycetota</taxon>
        <taxon>Actinomycetes</taxon>
        <taxon>Mycobacteriales</taxon>
        <taxon>Nocardiaceae</taxon>
        <taxon>Rhodococcus</taxon>
        <taxon>Rhodococcus erythropolis group</taxon>
    </lineage>
</organism>
<accession>A0A2A5J5C2</accession>
<gene>
    <name evidence="4" type="ORF">CHR55_27455</name>
</gene>
<evidence type="ECO:0000259" key="3">
    <source>
        <dbReference type="Pfam" id="PF10708"/>
    </source>
</evidence>
<dbReference type="InterPro" id="IPR018929">
    <property type="entry name" value="DUF2510"/>
</dbReference>